<feature type="chain" id="PRO_5012018558" evidence="1">
    <location>
        <begin position="27"/>
        <end position="312"/>
    </location>
</feature>
<reference evidence="3 4" key="1">
    <citation type="submission" date="2017-09" db="EMBL/GenBank/DDBJ databases">
        <authorList>
            <person name="Ehlers B."/>
            <person name="Leendertz F.H."/>
        </authorList>
    </citation>
    <scope>NUCLEOTIDE SEQUENCE [LARGE SCALE GENOMIC DNA]</scope>
    <source>
        <strain evidence="3 4">USBA 140</strain>
    </source>
</reference>
<name>A0A286GQG7_9PROT</name>
<dbReference type="EMBL" id="OCNJ01000007">
    <property type="protein sequence ID" value="SOD97742.1"/>
    <property type="molecule type" value="Genomic_DNA"/>
</dbReference>
<feature type="signal peptide" evidence="1">
    <location>
        <begin position="1"/>
        <end position="26"/>
    </location>
</feature>
<organism evidence="3 4">
    <name type="scientific">Caenispirillum bisanense</name>
    <dbReference type="NCBI Taxonomy" id="414052"/>
    <lineage>
        <taxon>Bacteria</taxon>
        <taxon>Pseudomonadati</taxon>
        <taxon>Pseudomonadota</taxon>
        <taxon>Alphaproteobacteria</taxon>
        <taxon>Rhodospirillales</taxon>
        <taxon>Novispirillaceae</taxon>
        <taxon>Caenispirillum</taxon>
    </lineage>
</organism>
<feature type="domain" description="Ice-binding protein C-terminal" evidence="2">
    <location>
        <begin position="281"/>
        <end position="306"/>
    </location>
</feature>
<evidence type="ECO:0000313" key="3">
    <source>
        <dbReference type="EMBL" id="SOD97742.1"/>
    </source>
</evidence>
<dbReference type="Proteomes" id="UP000219621">
    <property type="component" value="Unassembled WGS sequence"/>
</dbReference>
<dbReference type="RefSeq" id="WP_176525208.1">
    <property type="nucleotide sequence ID" value="NZ_OCNJ01000007.1"/>
</dbReference>
<dbReference type="NCBIfam" id="TIGR02595">
    <property type="entry name" value="PEP_CTERM"/>
    <property type="match status" value="1"/>
</dbReference>
<keyword evidence="4" id="KW-1185">Reference proteome</keyword>
<evidence type="ECO:0000259" key="2">
    <source>
        <dbReference type="Pfam" id="PF07589"/>
    </source>
</evidence>
<proteinExistence type="predicted"/>
<keyword evidence="1" id="KW-0732">Signal</keyword>
<dbReference type="AlphaFoldDB" id="A0A286GQG7"/>
<evidence type="ECO:0000256" key="1">
    <source>
        <dbReference type="SAM" id="SignalP"/>
    </source>
</evidence>
<accession>A0A286GQG7</accession>
<dbReference type="NCBIfam" id="NF041538">
    <property type="entry name" value="PEP_EDSA_1"/>
    <property type="match status" value="1"/>
</dbReference>
<protein>
    <submittedName>
        <fullName evidence="3">PEP-CTERM protein-sorting domain-containing protein</fullName>
    </submittedName>
</protein>
<evidence type="ECO:0000313" key="4">
    <source>
        <dbReference type="Proteomes" id="UP000219621"/>
    </source>
</evidence>
<dbReference type="InterPro" id="IPR013424">
    <property type="entry name" value="Ice-binding_C"/>
</dbReference>
<gene>
    <name evidence="3" type="ORF">SAMN05421508_10767</name>
</gene>
<dbReference type="InterPro" id="IPR048213">
    <property type="entry name" value="EDSA_1-like"/>
</dbReference>
<dbReference type="Pfam" id="PF07589">
    <property type="entry name" value="PEP-CTERM"/>
    <property type="match status" value="1"/>
</dbReference>
<sequence length="312" mass="31653">MVKPLKYVALAGALALSVATAGAAKADVYGYSNSQFSNVTLNYAGGGGVVDLADFSYLSFTDTVGGTAFLSTSGTVTAPTVTDDFSYNGTTIIDDVAGNSLSTATCVENGGACSAPLETDFARAEASIEGAIVSGVRPTTGLTSIVMGESRVDGDTIGRATSTNTSQGGVEFELELNGSGTVDLVLSLDYIIDLFVAHEIDGGIQDASAGASFFVTILGGPTPLVLAPADLNVGVAISEEFTSAAFNESGSVLLPITLDRGVRYNFSINHTATTVVNAQIQVPEPGTVGLLGAGLAMLGIGAIRRRRSDKAA</sequence>